<dbReference type="CDD" id="cd15457">
    <property type="entry name" value="NADAR"/>
    <property type="match status" value="1"/>
</dbReference>
<accession>A0A6C0BN73</accession>
<proteinExistence type="predicted"/>
<evidence type="ECO:0000259" key="1">
    <source>
        <dbReference type="Pfam" id="PF08719"/>
    </source>
</evidence>
<dbReference type="EMBL" id="MN739193">
    <property type="protein sequence ID" value="QHS92858.1"/>
    <property type="molecule type" value="Genomic_DNA"/>
</dbReference>
<dbReference type="InterPro" id="IPR012816">
    <property type="entry name" value="NADAR"/>
</dbReference>
<reference evidence="2" key="1">
    <citation type="journal article" date="2020" name="Nature">
        <title>Giant virus diversity and host interactions through global metagenomics.</title>
        <authorList>
            <person name="Schulz F."/>
            <person name="Roux S."/>
            <person name="Paez-Espino D."/>
            <person name="Jungbluth S."/>
            <person name="Walsh D.A."/>
            <person name="Denef V.J."/>
            <person name="McMahon K.D."/>
            <person name="Konstantinidis K.T."/>
            <person name="Eloe-Fadrosh E.A."/>
            <person name="Kyrpides N.C."/>
            <person name="Woyke T."/>
        </authorList>
    </citation>
    <scope>NUCLEOTIDE SEQUENCE</scope>
    <source>
        <strain evidence="2">GVMAG-M-3300017651-5</strain>
    </source>
</reference>
<dbReference type="SUPFAM" id="SSF143990">
    <property type="entry name" value="YbiA-like"/>
    <property type="match status" value="1"/>
</dbReference>
<evidence type="ECO:0000313" key="2">
    <source>
        <dbReference type="EMBL" id="QHS92858.1"/>
    </source>
</evidence>
<organism evidence="2">
    <name type="scientific">viral metagenome</name>
    <dbReference type="NCBI Taxonomy" id="1070528"/>
    <lineage>
        <taxon>unclassified sequences</taxon>
        <taxon>metagenomes</taxon>
        <taxon>organismal metagenomes</taxon>
    </lineage>
</organism>
<protein>
    <recommendedName>
        <fullName evidence="1">NADAR domain-containing protein</fullName>
    </recommendedName>
</protein>
<sequence>MNGTVSSSVPVDPYIFFYGHKGSKDEAVFSQFYPSSFTIQGVTFPTAEHYMHYQKAILFGDTVTAQKILSTSDPLTAKKLGRQVKPFNEQVWNERSMQIVYDGNIAKFTQNPRLLQIITSPKYNGRFFVETNPRDKIWGIGMGETKARTLHPTQWNGQNKLGRVLTAVRDNIITSMRQ</sequence>
<dbReference type="NCBIfam" id="TIGR02464">
    <property type="entry name" value="ribofla_fusion"/>
    <property type="match status" value="1"/>
</dbReference>
<dbReference type="Pfam" id="PF08719">
    <property type="entry name" value="NADAR"/>
    <property type="match status" value="1"/>
</dbReference>
<dbReference type="Gene3D" id="1.10.357.40">
    <property type="entry name" value="YbiA-like"/>
    <property type="match status" value="1"/>
</dbReference>
<feature type="domain" description="NADAR" evidence="1">
    <location>
        <begin position="16"/>
        <end position="172"/>
    </location>
</feature>
<dbReference type="InterPro" id="IPR037238">
    <property type="entry name" value="YbiA-like_sf"/>
</dbReference>
<name>A0A6C0BN73_9ZZZZ</name>
<dbReference type="AlphaFoldDB" id="A0A6C0BN73"/>